<dbReference type="GO" id="GO:0016491">
    <property type="term" value="F:oxidoreductase activity"/>
    <property type="evidence" value="ECO:0007669"/>
    <property type="project" value="UniProtKB-KW"/>
</dbReference>
<keyword evidence="3" id="KW-0285">Flavoprotein</keyword>
<dbReference type="Pfam" id="PF07992">
    <property type="entry name" value="Pyr_redox_2"/>
    <property type="match status" value="1"/>
</dbReference>
<dbReference type="InterPro" id="IPR016156">
    <property type="entry name" value="FAD/NAD-linked_Rdtase_dimer_sf"/>
</dbReference>
<dbReference type="InterPro" id="IPR036873">
    <property type="entry name" value="Rhodanese-like_dom_sf"/>
</dbReference>
<accession>A0A917S983</accession>
<proteinExistence type="inferred from homology"/>
<dbReference type="InterPro" id="IPR023753">
    <property type="entry name" value="FAD/NAD-binding_dom"/>
</dbReference>
<dbReference type="PANTHER" id="PTHR43429">
    <property type="entry name" value="PYRIDINE NUCLEOTIDE-DISULFIDE OXIDOREDUCTASE DOMAIN-CONTAINING"/>
    <property type="match status" value="1"/>
</dbReference>
<dbReference type="Gene3D" id="3.50.50.60">
    <property type="entry name" value="FAD/NAD(P)-binding domain"/>
    <property type="match status" value="2"/>
</dbReference>
<evidence type="ECO:0000256" key="6">
    <source>
        <dbReference type="ARBA" id="ARBA00023284"/>
    </source>
</evidence>
<evidence type="ECO:0000259" key="7">
    <source>
        <dbReference type="PROSITE" id="PS50206"/>
    </source>
</evidence>
<evidence type="ECO:0000256" key="4">
    <source>
        <dbReference type="ARBA" id="ARBA00022827"/>
    </source>
</evidence>
<dbReference type="InterPro" id="IPR036188">
    <property type="entry name" value="FAD/NAD-bd_sf"/>
</dbReference>
<dbReference type="InterPro" id="IPR004099">
    <property type="entry name" value="Pyr_nucl-diS_OxRdtase_dimer"/>
</dbReference>
<evidence type="ECO:0000313" key="9">
    <source>
        <dbReference type="Proteomes" id="UP000654670"/>
    </source>
</evidence>
<feature type="domain" description="Rhodanese" evidence="7">
    <location>
        <begin position="461"/>
        <end position="548"/>
    </location>
</feature>
<comment type="similarity">
    <text evidence="2">Belongs to the class-III pyridine nucleotide-disulfide oxidoreductase family.</text>
</comment>
<keyword evidence="9" id="KW-1185">Reference proteome</keyword>
<dbReference type="AlphaFoldDB" id="A0A917S983"/>
<dbReference type="Pfam" id="PF00581">
    <property type="entry name" value="Rhodanese"/>
    <property type="match status" value="1"/>
</dbReference>
<gene>
    <name evidence="8" type="primary">ndh</name>
    <name evidence="8" type="ORF">GCM10007968_31290</name>
</gene>
<evidence type="ECO:0000256" key="1">
    <source>
        <dbReference type="ARBA" id="ARBA00001974"/>
    </source>
</evidence>
<evidence type="ECO:0000256" key="5">
    <source>
        <dbReference type="ARBA" id="ARBA00023002"/>
    </source>
</evidence>
<name>A0A917S983_9BACL</name>
<keyword evidence="5" id="KW-0560">Oxidoreductase</keyword>
<comment type="cofactor">
    <cofactor evidence="1">
        <name>FAD</name>
        <dbReference type="ChEBI" id="CHEBI:57692"/>
    </cofactor>
</comment>
<dbReference type="PRINTS" id="PR00368">
    <property type="entry name" value="FADPNR"/>
</dbReference>
<dbReference type="CDD" id="cd01524">
    <property type="entry name" value="RHOD_Pyr_redox"/>
    <property type="match status" value="1"/>
</dbReference>
<dbReference type="RefSeq" id="WP_188805061.1">
    <property type="nucleotide sequence ID" value="NZ_BMOK01000021.1"/>
</dbReference>
<sequence length="551" mass="60448">MKIVIVGGVAGGMSAATRLRRLNEDAEIIVLERGPYVSFANCGLPYYIGGVIKDRSKLLVQTAEKLYDRFRLDVRTESEALKIDRQLQKVTINHQGYLYDERYDKLILSTGAKPMVPPMKGSREADNLYTLRDVPDAERIVRMIEKNRPERAAIIGAGFIGLEMAENLYRRGLKVTVIERAGQVLPPLDIEMAAAVEQELISRDIQVLKGKTVTEFENHGATVIMDDGIKLEADLTILSVGVQPESSLADDAGLELGMRHAIIVNDQLQTSDPNIYAIGDAISIRHFVSGAAAVIPLASPANRQGRMVADILSGMERHYAGTLGTSIVRVFDQAAAVTGLNEKQLRSSGITYETVHTSPYDHATYYPGSKSMQLKLLFESQTGQLLGAQAVGAQGVDKTIDVLSTAIKAKMTVHDLTELELAYAPPFNSAKSPVNLLGYASQNVLEHEVDSIQWSEVDKETHEGSLLIDVRTESEYDQGTIPGAINIPLDNLRERIDELPKHREIIVTCQVGLRGYLAARILSQKGYKVKNLDGGYKLYSTVFPATSKEGV</sequence>
<comment type="caution">
    <text evidence="8">The sequence shown here is derived from an EMBL/GenBank/DDBJ whole genome shotgun (WGS) entry which is preliminary data.</text>
</comment>
<dbReference type="SUPFAM" id="SSF52821">
    <property type="entry name" value="Rhodanese/Cell cycle control phosphatase"/>
    <property type="match status" value="1"/>
</dbReference>
<dbReference type="EMBL" id="BMOK01000021">
    <property type="protein sequence ID" value="GGL65065.1"/>
    <property type="molecule type" value="Genomic_DNA"/>
</dbReference>
<evidence type="ECO:0000256" key="2">
    <source>
        <dbReference type="ARBA" id="ARBA00009130"/>
    </source>
</evidence>
<evidence type="ECO:0000256" key="3">
    <source>
        <dbReference type="ARBA" id="ARBA00022630"/>
    </source>
</evidence>
<dbReference type="PROSITE" id="PS50206">
    <property type="entry name" value="RHODANESE_3"/>
    <property type="match status" value="1"/>
</dbReference>
<reference evidence="8" key="2">
    <citation type="submission" date="2020-09" db="EMBL/GenBank/DDBJ databases">
        <authorList>
            <person name="Sun Q."/>
            <person name="Ohkuma M."/>
        </authorList>
    </citation>
    <scope>NUCLEOTIDE SEQUENCE</scope>
    <source>
        <strain evidence="8">JCM 15325</strain>
    </source>
</reference>
<keyword evidence="4" id="KW-0274">FAD</keyword>
<dbReference type="SMART" id="SM00450">
    <property type="entry name" value="RHOD"/>
    <property type="match status" value="1"/>
</dbReference>
<dbReference type="PANTHER" id="PTHR43429:SF1">
    <property type="entry name" value="NAD(P)H SULFUR OXIDOREDUCTASE (COA-DEPENDENT)"/>
    <property type="match status" value="1"/>
</dbReference>
<dbReference type="Proteomes" id="UP000654670">
    <property type="component" value="Unassembled WGS sequence"/>
</dbReference>
<reference evidence="8" key="1">
    <citation type="journal article" date="2014" name="Int. J. Syst. Evol. Microbiol.">
        <title>Complete genome sequence of Corynebacterium casei LMG S-19264T (=DSM 44701T), isolated from a smear-ripened cheese.</title>
        <authorList>
            <consortium name="US DOE Joint Genome Institute (JGI-PGF)"/>
            <person name="Walter F."/>
            <person name="Albersmeier A."/>
            <person name="Kalinowski J."/>
            <person name="Ruckert C."/>
        </authorList>
    </citation>
    <scope>NUCLEOTIDE SEQUENCE</scope>
    <source>
        <strain evidence="8">JCM 15325</strain>
    </source>
</reference>
<evidence type="ECO:0000313" key="8">
    <source>
        <dbReference type="EMBL" id="GGL65065.1"/>
    </source>
</evidence>
<dbReference type="Gene3D" id="3.40.250.10">
    <property type="entry name" value="Rhodanese-like domain"/>
    <property type="match status" value="1"/>
</dbReference>
<keyword evidence="6" id="KW-0676">Redox-active center</keyword>
<dbReference type="InterPro" id="IPR050260">
    <property type="entry name" value="FAD-bd_OxRdtase"/>
</dbReference>
<dbReference type="Pfam" id="PF02852">
    <property type="entry name" value="Pyr_redox_dim"/>
    <property type="match status" value="1"/>
</dbReference>
<dbReference type="InterPro" id="IPR001763">
    <property type="entry name" value="Rhodanese-like_dom"/>
</dbReference>
<dbReference type="SUPFAM" id="SSF55424">
    <property type="entry name" value="FAD/NAD-linked reductases, dimerisation (C-terminal) domain"/>
    <property type="match status" value="1"/>
</dbReference>
<protein>
    <submittedName>
        <fullName evidence="8">NADH dehydrogenase</fullName>
    </submittedName>
</protein>
<organism evidence="8 9">
    <name type="scientific">Sporolactobacillus putidus</name>
    <dbReference type="NCBI Taxonomy" id="492735"/>
    <lineage>
        <taxon>Bacteria</taxon>
        <taxon>Bacillati</taxon>
        <taxon>Bacillota</taxon>
        <taxon>Bacilli</taxon>
        <taxon>Bacillales</taxon>
        <taxon>Sporolactobacillaceae</taxon>
        <taxon>Sporolactobacillus</taxon>
    </lineage>
</organism>
<dbReference type="SUPFAM" id="SSF51905">
    <property type="entry name" value="FAD/NAD(P)-binding domain"/>
    <property type="match status" value="1"/>
</dbReference>
<dbReference type="PRINTS" id="PR00411">
    <property type="entry name" value="PNDRDTASEI"/>
</dbReference>